<evidence type="ECO:0000313" key="3">
    <source>
        <dbReference type="EMBL" id="GHE82961.1"/>
    </source>
</evidence>
<protein>
    <submittedName>
        <fullName evidence="3">Aldose dehydrogenase</fullName>
    </submittedName>
</protein>
<organism evidence="3 4">
    <name type="scientific">Thalassotalea profundi</name>
    <dbReference type="NCBI Taxonomy" id="2036687"/>
    <lineage>
        <taxon>Bacteria</taxon>
        <taxon>Pseudomonadati</taxon>
        <taxon>Pseudomonadota</taxon>
        <taxon>Gammaproteobacteria</taxon>
        <taxon>Alteromonadales</taxon>
        <taxon>Colwelliaceae</taxon>
        <taxon>Thalassotalea</taxon>
    </lineage>
</organism>
<evidence type="ECO:0000256" key="1">
    <source>
        <dbReference type="SAM" id="SignalP"/>
    </source>
</evidence>
<dbReference type="InterPro" id="IPR012938">
    <property type="entry name" value="Glc/Sorbosone_DH"/>
</dbReference>
<dbReference type="EMBL" id="BNAH01000003">
    <property type="protein sequence ID" value="GHE82961.1"/>
    <property type="molecule type" value="Genomic_DNA"/>
</dbReference>
<evidence type="ECO:0000259" key="2">
    <source>
        <dbReference type="Pfam" id="PF07995"/>
    </source>
</evidence>
<dbReference type="PANTHER" id="PTHR19328">
    <property type="entry name" value="HEDGEHOG-INTERACTING PROTEIN"/>
    <property type="match status" value="1"/>
</dbReference>
<accession>A0ABQ3IJE4</accession>
<feature type="chain" id="PRO_5046618083" evidence="1">
    <location>
        <begin position="27"/>
        <end position="376"/>
    </location>
</feature>
<feature type="domain" description="Glucose/Sorbosone dehydrogenase" evidence="2">
    <location>
        <begin position="42"/>
        <end position="367"/>
    </location>
</feature>
<keyword evidence="4" id="KW-1185">Reference proteome</keyword>
<dbReference type="Pfam" id="PF07995">
    <property type="entry name" value="GSDH"/>
    <property type="match status" value="1"/>
</dbReference>
<comment type="caution">
    <text evidence="3">The sequence shown here is derived from an EMBL/GenBank/DDBJ whole genome shotgun (WGS) entry which is preliminary data.</text>
</comment>
<dbReference type="InterPro" id="IPR011041">
    <property type="entry name" value="Quinoprot_gluc/sorb_DH_b-prop"/>
</dbReference>
<gene>
    <name evidence="3" type="ORF">GCM10011501_09130</name>
</gene>
<reference evidence="4" key="1">
    <citation type="journal article" date="2019" name="Int. J. Syst. Evol. Microbiol.">
        <title>The Global Catalogue of Microorganisms (GCM) 10K type strain sequencing project: providing services to taxonomists for standard genome sequencing and annotation.</title>
        <authorList>
            <consortium name="The Broad Institute Genomics Platform"/>
            <consortium name="The Broad Institute Genome Sequencing Center for Infectious Disease"/>
            <person name="Wu L."/>
            <person name="Ma J."/>
        </authorList>
    </citation>
    <scope>NUCLEOTIDE SEQUENCE [LARGE SCALE GENOMIC DNA]</scope>
    <source>
        <strain evidence="4">CGMCC 1.15922</strain>
    </source>
</reference>
<feature type="signal peptide" evidence="1">
    <location>
        <begin position="1"/>
        <end position="26"/>
    </location>
</feature>
<dbReference type="SUPFAM" id="SSF50952">
    <property type="entry name" value="Soluble quinoprotein glucose dehydrogenase"/>
    <property type="match status" value="1"/>
</dbReference>
<dbReference type="InterPro" id="IPR011042">
    <property type="entry name" value="6-blade_b-propeller_TolB-like"/>
</dbReference>
<sequence>MNNNHKMVKRFGIGLCLLVASTITYAETATTNYQVSTVVNKLKFPWSLAFLPNNDMLVSERGGSLRMIRDGKLLEQKITGLPEIYVRGPAGLFDVVLDPNFSSNQKLYISYSGGSADNNYVEVISATLQDMALKQTKVIFTGSPRNTPHHHGARMAFLPDDTLLITAGDGFNMRDQAQSLDSMLGKVLRINTDGSIPADNPFIGEKGIRPEIYTYGHRNPQAILISKSNKIWLHEHGPKGGDELNLLKPGLNYGWPAITHGIDYSGAIISPFTEAECMEQPIKYWIPSIAPAGMTEYQGDIFPQWQGNLFIAALAGQSVRRLVLDGNKVIEEEVMLADRNQRIRDIRTGPDGYIYILTDSPQGQLLKLMPKSTVKH</sequence>
<dbReference type="RefSeq" id="WP_229817033.1">
    <property type="nucleotide sequence ID" value="NZ_BNAH01000003.1"/>
</dbReference>
<evidence type="ECO:0000313" key="4">
    <source>
        <dbReference type="Proteomes" id="UP000626370"/>
    </source>
</evidence>
<name>A0ABQ3IJE4_9GAMM</name>
<dbReference type="Gene3D" id="2.120.10.30">
    <property type="entry name" value="TolB, C-terminal domain"/>
    <property type="match status" value="1"/>
</dbReference>
<dbReference type="Proteomes" id="UP000626370">
    <property type="component" value="Unassembled WGS sequence"/>
</dbReference>
<dbReference type="PANTHER" id="PTHR19328:SF75">
    <property type="entry name" value="ALDOSE SUGAR DEHYDROGENASE YLII"/>
    <property type="match status" value="1"/>
</dbReference>
<keyword evidence="1" id="KW-0732">Signal</keyword>
<proteinExistence type="predicted"/>